<dbReference type="RefSeq" id="WP_109532425.1">
    <property type="nucleotide sequence ID" value="NZ_QEYD01000003.1"/>
</dbReference>
<gene>
    <name evidence="1" type="ORF">C4N9_06215</name>
</gene>
<keyword evidence="2" id="KW-1185">Reference proteome</keyword>
<accession>A0A2U2CEM3</accession>
<dbReference type="EMBL" id="QEYD01000003">
    <property type="protein sequence ID" value="PWE30281.1"/>
    <property type="molecule type" value="Genomic_DNA"/>
</dbReference>
<dbReference type="GeneID" id="94364476"/>
<protein>
    <submittedName>
        <fullName evidence="1">Uncharacterized protein</fullName>
    </submittedName>
</protein>
<evidence type="ECO:0000313" key="2">
    <source>
        <dbReference type="Proteomes" id="UP000244940"/>
    </source>
</evidence>
<evidence type="ECO:0000313" key="1">
    <source>
        <dbReference type="EMBL" id="PWE30281.1"/>
    </source>
</evidence>
<sequence>MPENITFHFEGALADEHRMNFYESARFQYAAARLLVKLSQFRASGRFNKNISSKSNRDVRLVSQSDGSFNINVEDNGKGKSDEEFIDLSLGDLVAYVSERVIEKIDEDSLKEYGPIGRRAGADKPQSKVDEIAESIGSGKAELDEVPADIRDVVRRRLAEVSREERMNENTESIKKIDFARSQKLIAMSAPLISEMATALRRSADSLEVSSSVSGALKPVLFLDQNMAAEIETSIVDKEITALLCDVIQFNKDNGWGKVKIENGAVTVSFSIPYDILPRIKQTLIDTMKKDQVYLQTYFVRDRAGDVIRLIVAGILPTPTN</sequence>
<proteinExistence type="predicted"/>
<dbReference type="Proteomes" id="UP000244940">
    <property type="component" value="Unassembled WGS sequence"/>
</dbReference>
<organism evidence="1 2">
    <name type="scientific">Pararhodobacter marinus</name>
    <dbReference type="NCBI Taxonomy" id="2184063"/>
    <lineage>
        <taxon>Bacteria</taxon>
        <taxon>Pseudomonadati</taxon>
        <taxon>Pseudomonadota</taxon>
        <taxon>Alphaproteobacteria</taxon>
        <taxon>Rhodobacterales</taxon>
        <taxon>Paracoccaceae</taxon>
        <taxon>Pararhodobacter</taxon>
    </lineage>
</organism>
<name>A0A2U2CEM3_9RHOB</name>
<comment type="caution">
    <text evidence="1">The sequence shown here is derived from an EMBL/GenBank/DDBJ whole genome shotgun (WGS) entry which is preliminary data.</text>
</comment>
<dbReference type="OrthoDB" id="6943389at2"/>
<reference evidence="1 2" key="1">
    <citation type="submission" date="2018-05" db="EMBL/GenBank/DDBJ databases">
        <title>Pararhodobacter marina sp. nov., isolated from deep-sea water of the Indian Ocean.</title>
        <authorList>
            <person name="Lai Q.Sr."/>
            <person name="Liu X."/>
            <person name="Shao Z."/>
        </authorList>
    </citation>
    <scope>NUCLEOTIDE SEQUENCE [LARGE SCALE GENOMIC DNA]</scope>
    <source>
        <strain evidence="1 2">CIC4N-9</strain>
    </source>
</reference>
<dbReference type="AlphaFoldDB" id="A0A2U2CEM3"/>